<dbReference type="InterPro" id="IPR011008">
    <property type="entry name" value="Dimeric_a/b-barrel"/>
</dbReference>
<dbReference type="SUPFAM" id="SSF54909">
    <property type="entry name" value="Dimeric alpha+beta barrel"/>
    <property type="match status" value="1"/>
</dbReference>
<comment type="caution">
    <text evidence="2">The sequence shown here is derived from an EMBL/GenBank/DDBJ whole genome shotgun (WGS) entry which is preliminary data.</text>
</comment>
<dbReference type="PANTHER" id="PTHR40260:SF2">
    <property type="entry name" value="BLR8190 PROTEIN"/>
    <property type="match status" value="1"/>
</dbReference>
<dbReference type="NCBIfam" id="TIGR02118">
    <property type="entry name" value="EthD family reductase"/>
    <property type="match status" value="1"/>
</dbReference>
<dbReference type="Proteomes" id="UP000322139">
    <property type="component" value="Unassembled WGS sequence"/>
</dbReference>
<evidence type="ECO:0000313" key="2">
    <source>
        <dbReference type="EMBL" id="TYS41929.1"/>
    </source>
</evidence>
<organism evidence="2 3">
    <name type="scientific">Bacillus infantis</name>
    <dbReference type="NCBI Taxonomy" id="324767"/>
    <lineage>
        <taxon>Bacteria</taxon>
        <taxon>Bacillati</taxon>
        <taxon>Bacillota</taxon>
        <taxon>Bacilli</taxon>
        <taxon>Bacillales</taxon>
        <taxon>Bacillaceae</taxon>
        <taxon>Bacillus</taxon>
    </lineage>
</organism>
<gene>
    <name evidence="2" type="ORF">FZD51_23725</name>
</gene>
<sequence>MVKLIALYKHPENKEAFDEYYFQTHAPLTAKIPGLREMKVTKITGSPMGGEGKYYLMCEMFYDSHEALKTAMKTDEGKASGKDAMSFAGDIITLMIGEETEE</sequence>
<dbReference type="InterPro" id="IPR009799">
    <property type="entry name" value="EthD_dom"/>
</dbReference>
<name>A0A5D4QU85_9BACI</name>
<reference evidence="2 3" key="1">
    <citation type="submission" date="2019-08" db="EMBL/GenBank/DDBJ databases">
        <title>Bacillus genomes from the desert of Cuatro Cienegas, Coahuila.</title>
        <authorList>
            <person name="Olmedo-Alvarez G."/>
        </authorList>
    </citation>
    <scope>NUCLEOTIDE SEQUENCE [LARGE SCALE GENOMIC DNA]</scope>
    <source>
        <strain evidence="2 3">CH446_14T</strain>
    </source>
</reference>
<dbReference type="PANTHER" id="PTHR40260">
    <property type="entry name" value="BLR8190 PROTEIN"/>
    <property type="match status" value="1"/>
</dbReference>
<dbReference type="GO" id="GO:0016491">
    <property type="term" value="F:oxidoreductase activity"/>
    <property type="evidence" value="ECO:0007669"/>
    <property type="project" value="InterPro"/>
</dbReference>
<protein>
    <submittedName>
        <fullName evidence="2">EthD family reductase</fullName>
    </submittedName>
</protein>
<dbReference type="EMBL" id="VTER01000017">
    <property type="protein sequence ID" value="TYS41929.1"/>
    <property type="molecule type" value="Genomic_DNA"/>
</dbReference>
<dbReference type="Pfam" id="PF07110">
    <property type="entry name" value="EthD"/>
    <property type="match status" value="1"/>
</dbReference>
<dbReference type="AlphaFoldDB" id="A0A5D4QU85"/>
<feature type="domain" description="EthD" evidence="1">
    <location>
        <begin position="10"/>
        <end position="88"/>
    </location>
</feature>
<dbReference type="Gene3D" id="3.30.70.100">
    <property type="match status" value="1"/>
</dbReference>
<proteinExistence type="predicted"/>
<evidence type="ECO:0000259" key="1">
    <source>
        <dbReference type="Pfam" id="PF07110"/>
    </source>
</evidence>
<evidence type="ECO:0000313" key="3">
    <source>
        <dbReference type="Proteomes" id="UP000322139"/>
    </source>
</evidence>
<dbReference type="RefSeq" id="WP_148976983.1">
    <property type="nucleotide sequence ID" value="NZ_JBNIKT010000004.1"/>
</dbReference>
<accession>A0A5D4QU85</accession>